<evidence type="ECO:0000256" key="33">
    <source>
        <dbReference type="ARBA" id="ARBA00056449"/>
    </source>
</evidence>
<feature type="region of interest" description="Disordered" evidence="39">
    <location>
        <begin position="611"/>
        <end position="705"/>
    </location>
</feature>
<dbReference type="SMART" id="SM00249">
    <property type="entry name" value="PHD"/>
    <property type="match status" value="1"/>
</dbReference>
<evidence type="ECO:0000256" key="32">
    <source>
        <dbReference type="ARBA" id="ARBA00050910"/>
    </source>
</evidence>
<evidence type="ECO:0000256" key="22">
    <source>
        <dbReference type="ARBA" id="ARBA00022853"/>
    </source>
</evidence>
<dbReference type="GO" id="GO:0004407">
    <property type="term" value="F:histone deacetylase activity"/>
    <property type="evidence" value="ECO:0007669"/>
    <property type="project" value="TreeGrafter"/>
</dbReference>
<evidence type="ECO:0000256" key="5">
    <source>
        <dbReference type="ARBA" id="ARBA00004300"/>
    </source>
</evidence>
<evidence type="ECO:0000256" key="35">
    <source>
        <dbReference type="ARBA" id="ARBA00079319"/>
    </source>
</evidence>
<evidence type="ECO:0000256" key="36">
    <source>
        <dbReference type="ARBA" id="ARBA00081451"/>
    </source>
</evidence>
<feature type="region of interest" description="Disordered" evidence="39">
    <location>
        <begin position="1533"/>
        <end position="1562"/>
    </location>
</feature>
<dbReference type="PROSITE" id="PS50271">
    <property type="entry name" value="ZF_UBP"/>
    <property type="match status" value="1"/>
</dbReference>
<dbReference type="SMART" id="SM00290">
    <property type="entry name" value="ZnF_UBP"/>
    <property type="match status" value="1"/>
</dbReference>
<evidence type="ECO:0000256" key="13">
    <source>
        <dbReference type="ARBA" id="ARBA00022553"/>
    </source>
</evidence>
<evidence type="ECO:0000259" key="41">
    <source>
        <dbReference type="PROSITE" id="PS50271"/>
    </source>
</evidence>
<accession>A0A9N7V2H6</accession>
<dbReference type="GO" id="GO:0016787">
    <property type="term" value="F:hydrolase activity"/>
    <property type="evidence" value="ECO:0007669"/>
    <property type="project" value="UniProtKB-KW"/>
</dbReference>
<keyword evidence="16" id="KW-0677">Repeat</keyword>
<feature type="compositionally biased region" description="Basic and acidic residues" evidence="39">
    <location>
        <begin position="626"/>
        <end position="648"/>
    </location>
</feature>
<evidence type="ECO:0000256" key="15">
    <source>
        <dbReference type="ARBA" id="ARBA00022723"/>
    </source>
</evidence>
<evidence type="ECO:0000256" key="23">
    <source>
        <dbReference type="ARBA" id="ARBA00023015"/>
    </source>
</evidence>
<keyword evidence="44" id="KW-1185">Reference proteome</keyword>
<keyword evidence="29" id="KW-0966">Cell projection</keyword>
<dbReference type="GO" id="GO:0030425">
    <property type="term" value="C:dendrite"/>
    <property type="evidence" value="ECO:0007669"/>
    <property type="project" value="UniProtKB-SubCell"/>
</dbReference>
<dbReference type="InterPro" id="IPR000286">
    <property type="entry name" value="HDACs"/>
</dbReference>
<dbReference type="Pfam" id="PF12269">
    <property type="entry name" value="CpG_bind_C"/>
    <property type="match status" value="1"/>
</dbReference>
<evidence type="ECO:0000256" key="14">
    <source>
        <dbReference type="ARBA" id="ARBA00022679"/>
    </source>
</evidence>
<dbReference type="InterPro" id="IPR037138">
    <property type="entry name" value="His_deacetylse_dom_sf"/>
</dbReference>
<dbReference type="InterPro" id="IPR023801">
    <property type="entry name" value="His_deacetylse_dom"/>
</dbReference>
<feature type="domain" description="CXXC-type" evidence="42">
    <location>
        <begin position="137"/>
        <end position="186"/>
    </location>
</feature>
<dbReference type="GO" id="GO:0008270">
    <property type="term" value="F:zinc ion binding"/>
    <property type="evidence" value="ECO:0007669"/>
    <property type="project" value="UniProtKB-KW"/>
</dbReference>
<gene>
    <name evidence="43" type="ORF">PLEPLA_LOCUS28711</name>
</gene>
<dbReference type="GO" id="GO:0030424">
    <property type="term" value="C:axon"/>
    <property type="evidence" value="ECO:0007669"/>
    <property type="project" value="UniProtKB-SubCell"/>
</dbReference>
<feature type="region of interest" description="Disordered" evidence="39">
    <location>
        <begin position="1472"/>
        <end position="1510"/>
    </location>
</feature>
<dbReference type="InterPro" id="IPR019786">
    <property type="entry name" value="Zinc_finger_PHD-type_CS"/>
</dbReference>
<evidence type="ECO:0000256" key="9">
    <source>
        <dbReference type="ARBA" id="ARBA00007738"/>
    </source>
</evidence>
<keyword evidence="25" id="KW-0804">Transcription</keyword>
<dbReference type="Pfam" id="PF02148">
    <property type="entry name" value="zf-UBP"/>
    <property type="match status" value="1"/>
</dbReference>
<dbReference type="SUPFAM" id="SSF52768">
    <property type="entry name" value="Arginase/deacetylase"/>
    <property type="match status" value="2"/>
</dbReference>
<protein>
    <recommendedName>
        <fullName evidence="30">CXXC-type zinc finger protein 1</fullName>
    </recommendedName>
    <alternativeName>
        <fullName evidence="35">CpG-binding protein</fullName>
    </alternativeName>
    <alternativeName>
        <fullName evidence="36">PHD finger and CXXC domain-containing protein 1</fullName>
    </alternativeName>
    <alternativeName>
        <fullName evidence="34">Protein deacetylase HDAC6</fullName>
    </alternativeName>
    <alternativeName>
        <fullName evidence="37">Tubulin-lysine deacetylase HDAC6</fullName>
    </alternativeName>
</protein>
<feature type="region of interest" description="Disordered" evidence="39">
    <location>
        <begin position="255"/>
        <end position="318"/>
    </location>
</feature>
<evidence type="ECO:0000256" key="10">
    <source>
        <dbReference type="ARBA" id="ARBA00022481"/>
    </source>
</evidence>
<evidence type="ECO:0000256" key="27">
    <source>
        <dbReference type="ARBA" id="ARBA00023212"/>
    </source>
</evidence>
<feature type="compositionally biased region" description="Acidic residues" evidence="39">
    <location>
        <begin position="220"/>
        <end position="231"/>
    </location>
</feature>
<dbReference type="GO" id="GO:0005813">
    <property type="term" value="C:centrosome"/>
    <property type="evidence" value="ECO:0007669"/>
    <property type="project" value="UniProtKB-SubCell"/>
</dbReference>
<dbReference type="GO" id="GO:0051646">
    <property type="term" value="P:mitochondrion localization"/>
    <property type="evidence" value="ECO:0007669"/>
    <property type="project" value="UniProtKB-ARBA"/>
</dbReference>
<dbReference type="InterPro" id="IPR022056">
    <property type="entry name" value="CpG-bd_C"/>
</dbReference>
<keyword evidence="11" id="KW-0963">Cytoplasm</keyword>
<comment type="catalytic activity">
    <reaction evidence="32">
        <text>N(6)-acetyl-L-lysyl-[alpha-tubulin] + H2O = L-lysyl-[alpha-tubulin] + acetate</text>
        <dbReference type="Rhea" id="RHEA:21548"/>
        <dbReference type="Rhea" id="RHEA-COMP:11278"/>
        <dbReference type="Rhea" id="RHEA-COMP:11279"/>
        <dbReference type="ChEBI" id="CHEBI:15377"/>
        <dbReference type="ChEBI" id="CHEBI:29969"/>
        <dbReference type="ChEBI" id="CHEBI:30089"/>
        <dbReference type="ChEBI" id="CHEBI:61930"/>
    </reaction>
    <physiologicalReaction direction="left-to-right" evidence="32">
        <dbReference type="Rhea" id="RHEA:21549"/>
    </physiologicalReaction>
</comment>
<dbReference type="PRINTS" id="PR01270">
    <property type="entry name" value="HDASUPER"/>
</dbReference>
<evidence type="ECO:0000256" key="8">
    <source>
        <dbReference type="ARBA" id="ARBA00004906"/>
    </source>
</evidence>
<feature type="compositionally biased region" description="Basic residues" evidence="39">
    <location>
        <begin position="1479"/>
        <end position="1491"/>
    </location>
</feature>
<dbReference type="CDD" id="cd15553">
    <property type="entry name" value="PHD_Cfp1"/>
    <property type="match status" value="1"/>
</dbReference>
<evidence type="ECO:0000256" key="28">
    <source>
        <dbReference type="ARBA" id="ARBA00023242"/>
    </source>
</evidence>
<reference evidence="43" key="1">
    <citation type="submission" date="2020-03" db="EMBL/GenBank/DDBJ databases">
        <authorList>
            <person name="Weist P."/>
        </authorList>
    </citation>
    <scope>NUCLEOTIDE SEQUENCE</scope>
</reference>
<dbReference type="Pfam" id="PF02008">
    <property type="entry name" value="zf-CXXC"/>
    <property type="match status" value="1"/>
</dbReference>
<dbReference type="PROSITE" id="PS01359">
    <property type="entry name" value="ZF_PHD_1"/>
    <property type="match status" value="1"/>
</dbReference>
<dbReference type="Proteomes" id="UP001153269">
    <property type="component" value="Unassembled WGS sequence"/>
</dbReference>
<evidence type="ECO:0000256" key="11">
    <source>
        <dbReference type="ARBA" id="ARBA00022490"/>
    </source>
</evidence>
<evidence type="ECO:0000313" key="44">
    <source>
        <dbReference type="Proteomes" id="UP001153269"/>
    </source>
</evidence>
<comment type="similarity">
    <text evidence="9">Belongs to the histone deacetylase family. HD type 2 subfamily.</text>
</comment>
<feature type="compositionally biased region" description="Basic residues" evidence="39">
    <location>
        <begin position="297"/>
        <end position="310"/>
    </location>
</feature>
<evidence type="ECO:0000256" key="19">
    <source>
        <dbReference type="ARBA" id="ARBA00022801"/>
    </source>
</evidence>
<dbReference type="GO" id="GO:0032886">
    <property type="term" value="P:regulation of microtubule-based process"/>
    <property type="evidence" value="ECO:0007669"/>
    <property type="project" value="UniProtKB-ARBA"/>
</dbReference>
<evidence type="ECO:0000256" key="21">
    <source>
        <dbReference type="ARBA" id="ARBA00022843"/>
    </source>
</evidence>
<evidence type="ECO:0000256" key="7">
    <source>
        <dbReference type="ARBA" id="ARBA00004489"/>
    </source>
</evidence>
<dbReference type="FunFam" id="3.30.40.10:FF:000138">
    <property type="entry name" value="CXXC-type zinc finger protein 1"/>
    <property type="match status" value="1"/>
</dbReference>
<dbReference type="GO" id="GO:0003779">
    <property type="term" value="F:actin binding"/>
    <property type="evidence" value="ECO:0007669"/>
    <property type="project" value="UniProtKB-KW"/>
</dbReference>
<keyword evidence="14" id="KW-0808">Transferase</keyword>
<comment type="caution">
    <text evidence="43">The sequence shown here is derived from an EMBL/GenBank/DDBJ whole genome shotgun (WGS) entry which is preliminary data.</text>
</comment>
<dbReference type="InterPro" id="IPR013083">
    <property type="entry name" value="Znf_RING/FYVE/PHD"/>
</dbReference>
<evidence type="ECO:0000256" key="12">
    <source>
        <dbReference type="ARBA" id="ARBA00022491"/>
    </source>
</evidence>
<dbReference type="PANTHER" id="PTHR10625">
    <property type="entry name" value="HISTONE DEACETYLASE HDAC1-RELATED"/>
    <property type="match status" value="1"/>
</dbReference>
<dbReference type="Pfam" id="PF00850">
    <property type="entry name" value="Hist_deacetyl"/>
    <property type="match status" value="2"/>
</dbReference>
<dbReference type="InterPro" id="IPR011011">
    <property type="entry name" value="Znf_FYVE_PHD"/>
</dbReference>
<dbReference type="SUPFAM" id="SSF57903">
    <property type="entry name" value="FYVE/PHD zinc finger"/>
    <property type="match status" value="1"/>
</dbReference>
<keyword evidence="13" id="KW-0597">Phosphoprotein</keyword>
<dbReference type="FunFam" id="3.40.800.20:FF:000005">
    <property type="entry name" value="histone deacetylase 6"/>
    <property type="match status" value="2"/>
</dbReference>
<comment type="function">
    <text evidence="33">Transcriptional activator that exhibits a unique DNA binding specificity for CpG unmethylated motifs with a preference for CpGG.</text>
</comment>
<evidence type="ECO:0000256" key="16">
    <source>
        <dbReference type="ARBA" id="ARBA00022737"/>
    </source>
</evidence>
<evidence type="ECO:0000256" key="26">
    <source>
        <dbReference type="ARBA" id="ARBA00023203"/>
    </source>
</evidence>
<feature type="region of interest" description="Disordered" evidence="39">
    <location>
        <begin position="1"/>
        <end position="32"/>
    </location>
</feature>
<feature type="compositionally biased region" description="Basic residues" evidence="39">
    <location>
        <begin position="267"/>
        <end position="279"/>
    </location>
</feature>
<comment type="catalytic activity">
    <reaction evidence="31">
        <text>N(6)-acetyl-L-lysyl-[protein] + H2O = L-lysyl-[protein] + acetate</text>
        <dbReference type="Rhea" id="RHEA:58108"/>
        <dbReference type="Rhea" id="RHEA-COMP:9752"/>
        <dbReference type="Rhea" id="RHEA-COMP:10731"/>
        <dbReference type="ChEBI" id="CHEBI:15377"/>
        <dbReference type="ChEBI" id="CHEBI:29969"/>
        <dbReference type="ChEBI" id="CHEBI:30089"/>
        <dbReference type="ChEBI" id="CHEBI:61930"/>
    </reaction>
    <physiologicalReaction direction="left-to-right" evidence="31">
        <dbReference type="Rhea" id="RHEA:58109"/>
    </physiologicalReaction>
</comment>
<feature type="compositionally biased region" description="Acidic residues" evidence="39">
    <location>
        <begin position="11"/>
        <end position="24"/>
    </location>
</feature>
<dbReference type="GO" id="GO:0051129">
    <property type="term" value="P:negative regulation of cellular component organization"/>
    <property type="evidence" value="ECO:0007669"/>
    <property type="project" value="UniProtKB-ARBA"/>
</dbReference>
<dbReference type="GO" id="GO:0040029">
    <property type="term" value="P:epigenetic regulation of gene expression"/>
    <property type="evidence" value="ECO:0007669"/>
    <property type="project" value="TreeGrafter"/>
</dbReference>
<evidence type="ECO:0000256" key="6">
    <source>
        <dbReference type="ARBA" id="ARBA00004484"/>
    </source>
</evidence>
<dbReference type="EMBL" id="CADEAL010002546">
    <property type="protein sequence ID" value="CAB1440916.1"/>
    <property type="molecule type" value="Genomic_DNA"/>
</dbReference>
<evidence type="ECO:0000256" key="24">
    <source>
        <dbReference type="ARBA" id="ARBA00023125"/>
    </source>
</evidence>
<dbReference type="PROSITE" id="PS51058">
    <property type="entry name" value="ZF_CXXC"/>
    <property type="match status" value="1"/>
</dbReference>
<evidence type="ECO:0000256" key="39">
    <source>
        <dbReference type="SAM" id="MobiDB-lite"/>
    </source>
</evidence>
<evidence type="ECO:0000256" key="17">
    <source>
        <dbReference type="ARBA" id="ARBA00022771"/>
    </source>
</evidence>
<dbReference type="Gene3D" id="3.30.40.10">
    <property type="entry name" value="Zinc/RING finger domain, C3HC4 (zinc finger)"/>
    <property type="match status" value="2"/>
</dbReference>
<name>A0A9N7V2H6_PLEPL</name>
<keyword evidence="19" id="KW-0378">Hydrolase</keyword>
<dbReference type="GO" id="GO:0016740">
    <property type="term" value="F:transferase activity"/>
    <property type="evidence" value="ECO:0007669"/>
    <property type="project" value="UniProtKB-KW"/>
</dbReference>
<dbReference type="Gene3D" id="3.40.800.20">
    <property type="entry name" value="Histone deacetylase domain"/>
    <property type="match status" value="2"/>
</dbReference>
<sequence length="1742" mass="193910">MSEEAAAERGPEEEEGGREDEGEEGGGGGARVALETRNSPVYCVCRKKDINCFMIGCDSCSEWFHGSCIGVSERAAKAIRVWYCPSCRDRDSSLEIKYRPKKIKEKEEKEAGPDRDDTFEADGSSTPGPKMDRRRSSQIKRSARMCGECEACLRTEDCAQCDFCKDMKKFGGPNKIRQKCRLRQCEVRARKMLRVRDEEMARSGARGRSLLRTGSGHQTEDDEDDEEEDEVFSESELELYEQYRAAGYRDLAWHSEDEDTQSDSPRKKAVKVKHVKRPEKKTEKKKTVSVPKEEVKPRRHKAKQRHRERVRHSERAVEGGVKEVGGSVRQCLGPACVEPARTSSKYCSDDCGMKLATNRIYEILPQRIQQWQQSPCIAEEMGRRQLERIRREQQAARLRLTLMEKRFHELEGIIANAKLQQVQQHEEVTEGDGDDTDLQIFCVSCSHPVNPKVALRHMERCYAKYESQTSFGSMYPTRIEGATRLFCDVYNPQSKTYCKRLQVLCPEHSRDPKVPADEVCGCPLVKDVFEPTGEFCRVSKRKCNKHYCWEKLRRAEVDLERVRVWYKLDELFEQERNLRTAMTNRAGLLALILHQTIQHDPITTDLRSAKDRVCDSDTPQFPLRQKQVERDRERETERKGGSEMKSEPDPPGSGSKSARRSPRLSPQNEGKETRRGGESLKEMKRRGKMDRSRDQTEDELNNRLQTLNLSSRSSVSGTGLVYSDIFTHHQNLWEPSHVESPHRVTSIMKELETQELLSHCIRVEVRLPREATEDELLLAHMKPYVDMIKSTQTMSESELHTLSEKYDSVYLHPESFKVCASAVGSVLQLVDQVMTSELRNGFAVIRPPGHHAQANEPNGFCVFNSVAIAARYAQVKHSASRVLIVDWDVHHGQGIQYLFQEDPSVLYFSVHRHEQGSFWPHLAESDGGFVGSGRAEGLTMNLAWDKTGMTDADYITAFQQLLLPVAHEFQPQLVLVSAGFDAAVGDPKGEMCVAPQCFHVLTHLLMSLAEGRLVLALEGGYNLQLTAEGVAACVRALLGGACPSLTPPSAISDSALQSLSRTVSAQYPHWASLQVLGGVSLSEGSVIRAMTDEQSREGPSSAPSVVTTTGLVYDERMMEHLNMWDRHHPEQPQRIAKIFSKHQKLGLVERCQRIPARLATEEELTMCHSKQHVKLIKSSSGMKSRDLHKLGEEFNSIFFNNQSFHSAQLAAGGCFNAVERILRGEVSNGVAIVRPPGHHAERDSPCGFCFFNTAALAARHAQKISHHAPLRVLILDWDVHHGNGTQHMFEDDDSVLYISLHRYDNGIFFPSSEDAAPNRVGVAKGAGFNVNVAWSGGRMGDADYLAAFHHIVMPIATEFNPGLVLVSAGFDAARGDPLGGYHVTPEGYAHLTRLLMSLAGGRVLLVLEGGYNLSSISESMALCTSMLLGDPPPPLVTPLPPPHRCAVATISEVIRHHAPYWRSLRINIPESVRASLPSPKHHGKRSSKGKGRKSEQSGTDRPPLPPAGAKDLMAEQSLDQLTQGLASLDLSHTSVSHTPATSTPVGGARSKVRPSPEVTCEGEVKAESTSVAVCEQNQSADSTLPQTQIVVGDEAAGRAGAELEAAGACGWSKPQICVELTCGGGTDESSLYVVDPLPWCPHLDSVKPLPSSGINIFMPCQDCGSEAENWICLTCYQVLCGRYVNEHMVTHGVVSEHPLVLSFSDLSVWCYQCESYVHNQVLFEAKNAAHCAKFGEEIPPWS</sequence>
<evidence type="ECO:0000256" key="2">
    <source>
        <dbReference type="ARBA" id="ARBA00004120"/>
    </source>
</evidence>
<dbReference type="GO" id="GO:0051130">
    <property type="term" value="P:positive regulation of cellular component organization"/>
    <property type="evidence" value="ECO:0007669"/>
    <property type="project" value="UniProtKB-ARBA"/>
</dbReference>
<dbReference type="PROSITE" id="PS50016">
    <property type="entry name" value="ZF_PHD_2"/>
    <property type="match status" value="1"/>
</dbReference>
<keyword evidence="23" id="KW-0805">Transcription regulation</keyword>
<evidence type="ECO:0000256" key="18">
    <source>
        <dbReference type="ARBA" id="ARBA00022786"/>
    </source>
</evidence>
<evidence type="ECO:0000256" key="25">
    <source>
        <dbReference type="ARBA" id="ARBA00023163"/>
    </source>
</evidence>
<evidence type="ECO:0000256" key="31">
    <source>
        <dbReference type="ARBA" id="ARBA00049136"/>
    </source>
</evidence>
<evidence type="ECO:0000256" key="34">
    <source>
        <dbReference type="ARBA" id="ARBA00068733"/>
    </source>
</evidence>
<feature type="compositionally biased region" description="Basic and acidic residues" evidence="39">
    <location>
        <begin position="1"/>
        <end position="10"/>
    </location>
</feature>
<keyword evidence="22" id="KW-0156">Chromatin regulator</keyword>
<feature type="compositionally biased region" description="Basic and acidic residues" evidence="39">
    <location>
        <begin position="104"/>
        <end position="118"/>
    </location>
</feature>
<feature type="compositionally biased region" description="Basic and acidic residues" evidence="39">
    <location>
        <begin position="280"/>
        <end position="296"/>
    </location>
</feature>
<evidence type="ECO:0000256" key="4">
    <source>
        <dbReference type="ARBA" id="ARBA00004279"/>
    </source>
</evidence>
<keyword evidence="28" id="KW-0539">Nucleus</keyword>
<dbReference type="InterPro" id="IPR002857">
    <property type="entry name" value="Znf_CXXC"/>
</dbReference>
<proteinExistence type="inferred from homology"/>
<feature type="region of interest" description="Disordered" evidence="39">
    <location>
        <begin position="198"/>
        <end position="231"/>
    </location>
</feature>
<dbReference type="GO" id="GO:0000118">
    <property type="term" value="C:histone deacetylase complex"/>
    <property type="evidence" value="ECO:0007669"/>
    <property type="project" value="TreeGrafter"/>
</dbReference>
<organism evidence="43 44">
    <name type="scientific">Pleuronectes platessa</name>
    <name type="common">European plaice</name>
    <dbReference type="NCBI Taxonomy" id="8262"/>
    <lineage>
        <taxon>Eukaryota</taxon>
        <taxon>Metazoa</taxon>
        <taxon>Chordata</taxon>
        <taxon>Craniata</taxon>
        <taxon>Vertebrata</taxon>
        <taxon>Euteleostomi</taxon>
        <taxon>Actinopterygii</taxon>
        <taxon>Neopterygii</taxon>
        <taxon>Teleostei</taxon>
        <taxon>Neoteleostei</taxon>
        <taxon>Acanthomorphata</taxon>
        <taxon>Carangaria</taxon>
        <taxon>Pleuronectiformes</taxon>
        <taxon>Pleuronectoidei</taxon>
        <taxon>Pleuronectidae</taxon>
        <taxon>Pleuronectes</taxon>
    </lineage>
</organism>
<dbReference type="GO" id="GO:0043204">
    <property type="term" value="C:perikaryon"/>
    <property type="evidence" value="ECO:0007669"/>
    <property type="project" value="UniProtKB-SubCell"/>
</dbReference>
<evidence type="ECO:0000256" key="30">
    <source>
        <dbReference type="ARBA" id="ARBA00023828"/>
    </source>
</evidence>
<evidence type="ECO:0000256" key="20">
    <source>
        <dbReference type="ARBA" id="ARBA00022833"/>
    </source>
</evidence>
<dbReference type="GO" id="GO:0006950">
    <property type="term" value="P:response to stress"/>
    <property type="evidence" value="ECO:0007669"/>
    <property type="project" value="UniProtKB-ARBA"/>
</dbReference>
<evidence type="ECO:0000256" key="29">
    <source>
        <dbReference type="ARBA" id="ARBA00023273"/>
    </source>
</evidence>
<comment type="pathway">
    <text evidence="8">Protein modification; protein ubiquitination.</text>
</comment>
<dbReference type="PANTHER" id="PTHR10625:SF21">
    <property type="entry name" value="HISTONE DEACETYLASE 6"/>
    <property type="match status" value="1"/>
</dbReference>
<feature type="compositionally biased region" description="Polar residues" evidence="39">
    <location>
        <begin position="1533"/>
        <end position="1544"/>
    </location>
</feature>
<feature type="domain" description="PHD-type" evidence="40">
    <location>
        <begin position="40"/>
        <end position="90"/>
    </location>
</feature>
<dbReference type="InterPro" id="IPR001607">
    <property type="entry name" value="Znf_UBP"/>
</dbReference>
<evidence type="ECO:0000256" key="1">
    <source>
        <dbReference type="ARBA" id="ARBA00001947"/>
    </source>
</evidence>
<dbReference type="Pfam" id="PF00628">
    <property type="entry name" value="PHD"/>
    <property type="match status" value="1"/>
</dbReference>
<dbReference type="GO" id="GO:0003677">
    <property type="term" value="F:DNA binding"/>
    <property type="evidence" value="ECO:0007669"/>
    <property type="project" value="UniProtKB-KW"/>
</dbReference>
<evidence type="ECO:0000256" key="37">
    <source>
        <dbReference type="ARBA" id="ARBA00082852"/>
    </source>
</evidence>
<feature type="domain" description="UBP-type" evidence="41">
    <location>
        <begin position="1638"/>
        <end position="1736"/>
    </location>
</feature>
<keyword evidence="27" id="KW-0206">Cytoskeleton</keyword>
<evidence type="ECO:0000256" key="3">
    <source>
        <dbReference type="ARBA" id="ARBA00004123"/>
    </source>
</evidence>
<keyword evidence="24" id="KW-0238">DNA-binding</keyword>
<keyword evidence="12" id="KW-0678">Repressor</keyword>
<keyword evidence="17 38" id="KW-0863">Zinc-finger</keyword>
<keyword evidence="18" id="KW-0833">Ubl conjugation pathway</keyword>
<keyword evidence="10" id="KW-0488">Methylation</keyword>
<keyword evidence="20" id="KW-0862">Zinc</keyword>
<evidence type="ECO:0000259" key="42">
    <source>
        <dbReference type="PROSITE" id="PS51058"/>
    </source>
</evidence>
<evidence type="ECO:0000256" key="38">
    <source>
        <dbReference type="PROSITE-ProRule" id="PRU00502"/>
    </source>
</evidence>
<comment type="subcellular location">
    <subcellularLocation>
        <location evidence="7">Cell projection</location>
        <location evidence="7">Axon</location>
    </subcellularLocation>
    <subcellularLocation>
        <location evidence="4">Cell projection</location>
        <location evidence="4">Dendrite</location>
    </subcellularLocation>
    <subcellularLocation>
        <location evidence="2">Cytoplasm</location>
        <location evidence="2">Cytoskeleton</location>
        <location evidence="2">Cilium basal body</location>
    </subcellularLocation>
    <subcellularLocation>
        <location evidence="5">Cytoplasm</location>
        <location evidence="5">Cytoskeleton</location>
        <location evidence="5">Microtubule organizing center</location>
        <location evidence="5">Centrosome</location>
    </subcellularLocation>
    <subcellularLocation>
        <location evidence="3">Nucleus</location>
    </subcellularLocation>
    <subcellularLocation>
        <location evidence="6">Perikaryon</location>
    </subcellularLocation>
</comment>
<keyword evidence="15" id="KW-0479">Metal-binding</keyword>
<dbReference type="InterPro" id="IPR019787">
    <property type="entry name" value="Znf_PHD-finger"/>
</dbReference>
<feature type="compositionally biased region" description="Basic and acidic residues" evidence="39">
    <location>
        <begin position="669"/>
        <end position="682"/>
    </location>
</feature>
<comment type="cofactor">
    <cofactor evidence="1">
        <name>Zn(2+)</name>
        <dbReference type="ChEBI" id="CHEBI:29105"/>
    </cofactor>
</comment>
<dbReference type="InterPro" id="IPR001965">
    <property type="entry name" value="Znf_PHD"/>
</dbReference>
<keyword evidence="21" id="KW-0832">Ubl conjugation</keyword>
<dbReference type="SUPFAM" id="SSF57850">
    <property type="entry name" value="RING/U-box"/>
    <property type="match status" value="1"/>
</dbReference>
<keyword evidence="26" id="KW-0009">Actin-binding</keyword>
<evidence type="ECO:0000259" key="40">
    <source>
        <dbReference type="PROSITE" id="PS50016"/>
    </source>
</evidence>
<dbReference type="InterPro" id="IPR023696">
    <property type="entry name" value="Ureohydrolase_dom_sf"/>
</dbReference>
<evidence type="ECO:0000313" key="43">
    <source>
        <dbReference type="EMBL" id="CAB1440916.1"/>
    </source>
</evidence>
<dbReference type="FunFam" id="3.30.40.10:FF:000342">
    <property type="entry name" value="Histone deacetylase 6"/>
    <property type="match status" value="1"/>
</dbReference>
<feature type="region of interest" description="Disordered" evidence="39">
    <location>
        <begin position="104"/>
        <end position="137"/>
    </location>
</feature>